<comment type="caution">
    <text evidence="1">The sequence shown here is derived from an EMBL/GenBank/DDBJ whole genome shotgun (WGS) entry which is preliminary data.</text>
</comment>
<dbReference type="AlphaFoldDB" id="A0A9W6GRT0"/>
<evidence type="ECO:0000313" key="2">
    <source>
        <dbReference type="Proteomes" id="UP001144323"/>
    </source>
</evidence>
<dbReference type="Proteomes" id="UP001144323">
    <property type="component" value="Unassembled WGS sequence"/>
</dbReference>
<protein>
    <submittedName>
        <fullName evidence="1">Uncharacterized protein</fullName>
    </submittedName>
</protein>
<gene>
    <name evidence="1" type="ORF">LMG27198_07210</name>
</gene>
<organism evidence="1 2">
    <name type="scientific">Methylocystis echinoides</name>
    <dbReference type="NCBI Taxonomy" id="29468"/>
    <lineage>
        <taxon>Bacteria</taxon>
        <taxon>Pseudomonadati</taxon>
        <taxon>Pseudomonadota</taxon>
        <taxon>Alphaproteobacteria</taxon>
        <taxon>Hyphomicrobiales</taxon>
        <taxon>Methylocystaceae</taxon>
        <taxon>Methylocystis</taxon>
    </lineage>
</organism>
<reference evidence="1" key="1">
    <citation type="journal article" date="2023" name="Int. J. Syst. Evol. Microbiol.">
        <title>Methylocystis iwaonis sp. nov., a type II methane-oxidizing bacterium from surface soil of a rice paddy field in Japan, and emended description of the genus Methylocystis (ex Whittenbury et al. 1970) Bowman et al. 1993.</title>
        <authorList>
            <person name="Kaise H."/>
            <person name="Sawadogo J.B."/>
            <person name="Alam M.S."/>
            <person name="Ueno C."/>
            <person name="Dianou D."/>
            <person name="Shinjo R."/>
            <person name="Asakawa S."/>
        </authorList>
    </citation>
    <scope>NUCLEOTIDE SEQUENCE</scope>
    <source>
        <strain evidence="1">LMG27198</strain>
    </source>
</reference>
<accession>A0A9W6GRT0</accession>
<sequence length="72" mass="7800">MIAGQITACRDIGQDLAHDAAHRVLNKKVVTNKVRRHALVPARLRAPSRPAQFWDAQKESGGFCCQAPPGPA</sequence>
<dbReference type="EMBL" id="BSEC01000001">
    <property type="protein sequence ID" value="GLI91729.1"/>
    <property type="molecule type" value="Genomic_DNA"/>
</dbReference>
<proteinExistence type="predicted"/>
<name>A0A9W6GRT0_9HYPH</name>
<evidence type="ECO:0000313" key="1">
    <source>
        <dbReference type="EMBL" id="GLI91729.1"/>
    </source>
</evidence>
<keyword evidence="2" id="KW-1185">Reference proteome</keyword>